<dbReference type="InterPro" id="IPR036397">
    <property type="entry name" value="RNaseH_sf"/>
</dbReference>
<feature type="region of interest" description="Disordered" evidence="1">
    <location>
        <begin position="424"/>
        <end position="448"/>
    </location>
</feature>
<dbReference type="AlphaFoldDB" id="A0A699IAH1"/>
<protein>
    <submittedName>
        <fullName evidence="3">Putative ribonuclease H-like domain-containing protein</fullName>
    </submittedName>
</protein>
<dbReference type="EMBL" id="BKCJ010267130">
    <property type="protein sequence ID" value="GEZ33881.1"/>
    <property type="molecule type" value="Genomic_DNA"/>
</dbReference>
<evidence type="ECO:0000259" key="2">
    <source>
        <dbReference type="Pfam" id="PF13976"/>
    </source>
</evidence>
<dbReference type="InterPro" id="IPR012337">
    <property type="entry name" value="RNaseH-like_sf"/>
</dbReference>
<dbReference type="Gene3D" id="3.30.420.10">
    <property type="entry name" value="Ribonuclease H-like superfamily/Ribonuclease H"/>
    <property type="match status" value="1"/>
</dbReference>
<proteinExistence type="predicted"/>
<dbReference type="PANTHER" id="PTHR11439:SF467">
    <property type="entry name" value="INTEGRASE CATALYTIC DOMAIN-CONTAINING PROTEIN"/>
    <property type="match status" value="1"/>
</dbReference>
<dbReference type="SUPFAM" id="SSF53098">
    <property type="entry name" value="Ribonuclease H-like"/>
    <property type="match status" value="1"/>
</dbReference>
<dbReference type="GO" id="GO:0003676">
    <property type="term" value="F:nucleic acid binding"/>
    <property type="evidence" value="ECO:0007669"/>
    <property type="project" value="InterPro"/>
</dbReference>
<feature type="compositionally biased region" description="Basic residues" evidence="1">
    <location>
        <begin position="129"/>
        <end position="140"/>
    </location>
</feature>
<dbReference type="InterPro" id="IPR025724">
    <property type="entry name" value="GAG-pre-integrase_dom"/>
</dbReference>
<feature type="domain" description="GAG-pre-integrase" evidence="2">
    <location>
        <begin position="269"/>
        <end position="316"/>
    </location>
</feature>
<comment type="caution">
    <text evidence="3">The sequence shown here is derived from an EMBL/GenBank/DDBJ whole genome shotgun (WGS) entry which is preliminary data.</text>
</comment>
<dbReference type="Pfam" id="PF13976">
    <property type="entry name" value="gag_pre-integrs"/>
    <property type="match status" value="1"/>
</dbReference>
<reference evidence="3" key="1">
    <citation type="journal article" date="2019" name="Sci. Rep.">
        <title>Draft genome of Tanacetum cinerariifolium, the natural source of mosquito coil.</title>
        <authorList>
            <person name="Yamashiro T."/>
            <person name="Shiraishi A."/>
            <person name="Satake H."/>
            <person name="Nakayama K."/>
        </authorList>
    </citation>
    <scope>NUCLEOTIDE SEQUENCE</scope>
</reference>
<evidence type="ECO:0000256" key="1">
    <source>
        <dbReference type="SAM" id="MobiDB-lite"/>
    </source>
</evidence>
<sequence>MIRVAIGGKSKALLLHLTSDPPEQSSETYEQWEQEDLIVFSLLIQNIEPTLAGNLTKYHTAKTLWDALVIMYNSRRDKLQTFNLHVKANDITQNKTHLKCGNCGMTRHTTEQCFELIGYPGWWNDGHKKGNKNQGQKRGKASAANTDTDRKNSTGFEGMAATTINEEDGSFSMSTTQNYNINQKQSWIIDCGATDTMTYDLSDFATSTKPTKSYIHTANGKNKSLSHKLLSISHVTKELNCLVIMQPTFCILHDIRTGAIIRRGTKRQGLYYVDEVTRSGTVMRSHGTAKREAWLWHRRLGHPSTGYLRVLFPKLFPFNCMIHQTTCPHTPEQNGVAKRKNRILLEITRALLVESQVPKFFWPEALATVHIGQGERECIDTLSWLKYVTYEEGRNHSTQPEDPNVSVAQEAPILIPEVSNTHSFPISEPVETTNNTSGQDTSERYALPPRGNLGVLPKRYSPKKMSRGSRYPIANIAKGNISEESKAFALSMYSDEIPANTKQALKSKHWKDAMKEELKALIENNTWEKRVLPPGKKTVGCQWVFIIKYKPDEALYEKKARLVEKGRYQRMVGRLIYLSHTRPDIAHAVGVVSQFMRQPQKVHMKAVLRIIRYLKGTAGHGVLFKQNGHLETQLYTDADWVGDKGDQRSTSGYFTVGGNLVTWRSKKQKVVALLSAEAEFRGIARGITKVLWIRKLLTEIGYPPQEPSKVMSDNKAAI</sequence>
<gene>
    <name evidence="3" type="ORF">Tci_505854</name>
</gene>
<dbReference type="PANTHER" id="PTHR11439">
    <property type="entry name" value="GAG-POL-RELATED RETROTRANSPOSON"/>
    <property type="match status" value="1"/>
</dbReference>
<name>A0A699IAH1_TANCI</name>
<evidence type="ECO:0000313" key="3">
    <source>
        <dbReference type="EMBL" id="GEZ33881.1"/>
    </source>
</evidence>
<feature type="compositionally biased region" description="Polar residues" evidence="1">
    <location>
        <begin position="424"/>
        <end position="440"/>
    </location>
</feature>
<dbReference type="InterPro" id="IPR043502">
    <property type="entry name" value="DNA/RNA_pol_sf"/>
</dbReference>
<accession>A0A699IAH1</accession>
<organism evidence="3">
    <name type="scientific">Tanacetum cinerariifolium</name>
    <name type="common">Dalmatian daisy</name>
    <name type="synonym">Chrysanthemum cinerariifolium</name>
    <dbReference type="NCBI Taxonomy" id="118510"/>
    <lineage>
        <taxon>Eukaryota</taxon>
        <taxon>Viridiplantae</taxon>
        <taxon>Streptophyta</taxon>
        <taxon>Embryophyta</taxon>
        <taxon>Tracheophyta</taxon>
        <taxon>Spermatophyta</taxon>
        <taxon>Magnoliopsida</taxon>
        <taxon>eudicotyledons</taxon>
        <taxon>Gunneridae</taxon>
        <taxon>Pentapetalae</taxon>
        <taxon>asterids</taxon>
        <taxon>campanulids</taxon>
        <taxon>Asterales</taxon>
        <taxon>Asteraceae</taxon>
        <taxon>Asteroideae</taxon>
        <taxon>Anthemideae</taxon>
        <taxon>Anthemidinae</taxon>
        <taxon>Tanacetum</taxon>
    </lineage>
</organism>
<feature type="region of interest" description="Disordered" evidence="1">
    <location>
        <begin position="127"/>
        <end position="156"/>
    </location>
</feature>
<dbReference type="CDD" id="cd09272">
    <property type="entry name" value="RNase_HI_RT_Ty1"/>
    <property type="match status" value="1"/>
</dbReference>
<dbReference type="SUPFAM" id="SSF56672">
    <property type="entry name" value="DNA/RNA polymerases"/>
    <property type="match status" value="1"/>
</dbReference>